<sequence length="246" mass="25878">MKRHIYLLTSVIAVAAIAGCNHNENKMASIAMPTTGLTAGAQFDVSVTNNSASQPLSPLALISSSQQEQVFALGKAASVELEHLAEGGNNTPLLDYNRHDSSVDIANTGIGVIPPGKTETVRITVNDPKAMYLTVASMLVNTNDAFIAEEINLSTIPVMKEKVITAPTWDAGTELNTETANSIPGPAAVAAGGTAEGFNAERNDIINKVTTHRGVISNQEGLVTSVLTGENKFLNPSVKITITRIQ</sequence>
<feature type="signal peptide" evidence="1">
    <location>
        <begin position="1"/>
        <end position="15"/>
    </location>
</feature>
<feature type="chain" id="PRO_5013277930" description="Spondin_N" evidence="1">
    <location>
        <begin position="16"/>
        <end position="246"/>
    </location>
</feature>
<reference evidence="3" key="1">
    <citation type="submission" date="2017-06" db="EMBL/GenBank/DDBJ databases">
        <authorList>
            <person name="Rodrigo-Torres L."/>
            <person name="Arahal R.D."/>
            <person name="Lucena T."/>
        </authorList>
    </citation>
    <scope>NUCLEOTIDE SEQUENCE [LARGE SCALE GENOMIC DNA]</scope>
    <source>
        <strain evidence="3">CECT 9192</strain>
    </source>
</reference>
<organism evidence="2 3">
    <name type="scientific">Photobacterium andalusiense</name>
    <dbReference type="NCBI Taxonomy" id="2204296"/>
    <lineage>
        <taxon>Bacteria</taxon>
        <taxon>Pseudomonadati</taxon>
        <taxon>Pseudomonadota</taxon>
        <taxon>Gammaproteobacteria</taxon>
        <taxon>Vibrionales</taxon>
        <taxon>Vibrionaceae</taxon>
        <taxon>Photobacterium</taxon>
    </lineage>
</organism>
<dbReference type="PROSITE" id="PS51257">
    <property type="entry name" value="PROKAR_LIPOPROTEIN"/>
    <property type="match status" value="1"/>
</dbReference>
<evidence type="ECO:0008006" key="4">
    <source>
        <dbReference type="Google" id="ProtNLM"/>
    </source>
</evidence>
<proteinExistence type="predicted"/>
<dbReference type="InterPro" id="IPR038678">
    <property type="entry name" value="Spondin_N_sf"/>
</dbReference>
<gene>
    <name evidence="2" type="ORF">PAND9192_01236</name>
</gene>
<keyword evidence="3" id="KW-1185">Reference proteome</keyword>
<accession>A0A1Y6MGB7</accession>
<evidence type="ECO:0000313" key="3">
    <source>
        <dbReference type="Proteomes" id="UP000195719"/>
    </source>
</evidence>
<evidence type="ECO:0000256" key="1">
    <source>
        <dbReference type="SAM" id="SignalP"/>
    </source>
</evidence>
<dbReference type="Proteomes" id="UP000195719">
    <property type="component" value="Unassembled WGS sequence"/>
</dbReference>
<dbReference type="AlphaFoldDB" id="A0A1Y6MGB7"/>
<keyword evidence="1" id="KW-0732">Signal</keyword>
<dbReference type="RefSeq" id="WP_087853018.1">
    <property type="nucleotide sequence ID" value="NZ_FYAJ01000002.1"/>
</dbReference>
<evidence type="ECO:0000313" key="2">
    <source>
        <dbReference type="EMBL" id="SMY34251.1"/>
    </source>
</evidence>
<dbReference type="EMBL" id="FYAJ01000002">
    <property type="protein sequence ID" value="SMY34251.1"/>
    <property type="molecule type" value="Genomic_DNA"/>
</dbReference>
<protein>
    <recommendedName>
        <fullName evidence="4">Spondin_N</fullName>
    </recommendedName>
</protein>
<dbReference type="Gene3D" id="2.60.40.2130">
    <property type="entry name" value="F-spondin domain"/>
    <property type="match status" value="1"/>
</dbReference>
<name>A0A1Y6MGB7_9GAMM</name>
<dbReference type="InterPro" id="IPR009465">
    <property type="entry name" value="Spondin_N"/>
</dbReference>
<dbReference type="NCBIfam" id="NF038123">
    <property type="entry name" value="NF038123_dom"/>
    <property type="match status" value="1"/>
</dbReference>